<keyword evidence="2" id="KW-0812">Transmembrane</keyword>
<keyword evidence="2" id="KW-1133">Transmembrane helix</keyword>
<accession>A0ABV8KLW5</accession>
<comment type="caution">
    <text evidence="3">The sequence shown here is derived from an EMBL/GenBank/DDBJ whole genome shotgun (WGS) entry which is preliminary data.</text>
</comment>
<evidence type="ECO:0000313" key="3">
    <source>
        <dbReference type="EMBL" id="MFC4107106.1"/>
    </source>
</evidence>
<dbReference type="Proteomes" id="UP001595868">
    <property type="component" value="Unassembled WGS sequence"/>
</dbReference>
<evidence type="ECO:0000256" key="1">
    <source>
        <dbReference type="SAM" id="MobiDB-lite"/>
    </source>
</evidence>
<keyword evidence="2" id="KW-0472">Membrane</keyword>
<feature type="transmembrane region" description="Helical" evidence="2">
    <location>
        <begin position="30"/>
        <end position="53"/>
    </location>
</feature>
<feature type="transmembrane region" description="Helical" evidence="2">
    <location>
        <begin position="59"/>
        <end position="80"/>
    </location>
</feature>
<protein>
    <recommendedName>
        <fullName evidence="5">Signal transduction histidine kinase</fullName>
    </recommendedName>
</protein>
<keyword evidence="4" id="KW-1185">Reference proteome</keyword>
<feature type="transmembrane region" description="Helical" evidence="2">
    <location>
        <begin position="111"/>
        <end position="130"/>
    </location>
</feature>
<evidence type="ECO:0000313" key="4">
    <source>
        <dbReference type="Proteomes" id="UP001595868"/>
    </source>
</evidence>
<feature type="transmembrane region" description="Helical" evidence="2">
    <location>
        <begin position="87"/>
        <end position="105"/>
    </location>
</feature>
<dbReference type="RefSeq" id="WP_377545664.1">
    <property type="nucleotide sequence ID" value="NZ_JBHSBN010000008.1"/>
</dbReference>
<feature type="region of interest" description="Disordered" evidence="1">
    <location>
        <begin position="344"/>
        <end position="369"/>
    </location>
</feature>
<sequence length="389" mass="40921">MTADPIPRGDDPTTGAVTAVSVTSERGVRIAAVVIAFVWHLVINLPAIVVGWSGYRHPWVAGTGWLVVAVVGLVATAHLFRGTRLPVWPAVAVLLLVHAAVFAAVPPTRFFSGANWSWGTLGWFAVLVLWGRPVSRLIAVLAAGAAIALAAVLGAGPGGAADVSRWVMFVYGTTVLQVALAVAAGALGTLAGSTAATAAARAAVQAEREAADRALRERRERLSGISRTAGALLAELADGRADPADPAVQRRCALEASRLRRLIAESDDVPDPLLHELRACVDIAERRGVPVEFVAVGDPPELPVRIRRRLAEPLATALANARDWARLTVVAQPDEVAVSLVAPTVGGANGRDPTPPGGGVGTPPPDDLIEQFHEQDEDMTWTQTRWRAR</sequence>
<dbReference type="EMBL" id="JBHSBN010000008">
    <property type="protein sequence ID" value="MFC4107106.1"/>
    <property type="molecule type" value="Genomic_DNA"/>
</dbReference>
<proteinExistence type="predicted"/>
<evidence type="ECO:0000256" key="2">
    <source>
        <dbReference type="SAM" id="Phobius"/>
    </source>
</evidence>
<feature type="transmembrane region" description="Helical" evidence="2">
    <location>
        <begin position="137"/>
        <end position="156"/>
    </location>
</feature>
<reference evidence="4" key="1">
    <citation type="journal article" date="2019" name="Int. J. Syst. Evol. Microbiol.">
        <title>The Global Catalogue of Microorganisms (GCM) 10K type strain sequencing project: providing services to taxonomists for standard genome sequencing and annotation.</title>
        <authorList>
            <consortium name="The Broad Institute Genomics Platform"/>
            <consortium name="The Broad Institute Genome Sequencing Center for Infectious Disease"/>
            <person name="Wu L."/>
            <person name="Ma J."/>
        </authorList>
    </citation>
    <scope>NUCLEOTIDE SEQUENCE [LARGE SCALE GENOMIC DNA]</scope>
    <source>
        <strain evidence="4">2902at01</strain>
    </source>
</reference>
<name>A0ABV8KLW5_9ACTN</name>
<organism evidence="3 4">
    <name type="scientific">Micromonospora zhanjiangensis</name>
    <dbReference type="NCBI Taxonomy" id="1522057"/>
    <lineage>
        <taxon>Bacteria</taxon>
        <taxon>Bacillati</taxon>
        <taxon>Actinomycetota</taxon>
        <taxon>Actinomycetes</taxon>
        <taxon>Micromonosporales</taxon>
        <taxon>Micromonosporaceae</taxon>
        <taxon>Micromonospora</taxon>
    </lineage>
</organism>
<gene>
    <name evidence="3" type="ORF">ACFOX0_14365</name>
</gene>
<evidence type="ECO:0008006" key="5">
    <source>
        <dbReference type="Google" id="ProtNLM"/>
    </source>
</evidence>
<feature type="transmembrane region" description="Helical" evidence="2">
    <location>
        <begin position="168"/>
        <end position="191"/>
    </location>
</feature>